<dbReference type="AlphaFoldDB" id="A0A521AAL4"/>
<dbReference type="CDD" id="cd00077">
    <property type="entry name" value="HDc"/>
    <property type="match status" value="1"/>
</dbReference>
<dbReference type="Proteomes" id="UP000317315">
    <property type="component" value="Unassembled WGS sequence"/>
</dbReference>
<gene>
    <name evidence="6" type="ORF">SAMN06269117_1015</name>
</gene>
<evidence type="ECO:0000259" key="4">
    <source>
        <dbReference type="PROSITE" id="PS51831"/>
    </source>
</evidence>
<dbReference type="InterPro" id="IPR003660">
    <property type="entry name" value="HAMP_dom"/>
</dbReference>
<evidence type="ECO:0000259" key="3">
    <source>
        <dbReference type="PROSITE" id="PS50887"/>
    </source>
</evidence>
<keyword evidence="1" id="KW-0812">Transmembrane</keyword>
<dbReference type="RefSeq" id="WP_142933269.1">
    <property type="nucleotide sequence ID" value="NZ_FXTM01000001.1"/>
</dbReference>
<organism evidence="6 7">
    <name type="scientific">Balnearium lithotrophicum</name>
    <dbReference type="NCBI Taxonomy" id="223788"/>
    <lineage>
        <taxon>Bacteria</taxon>
        <taxon>Pseudomonadati</taxon>
        <taxon>Aquificota</taxon>
        <taxon>Aquificia</taxon>
        <taxon>Desulfurobacteriales</taxon>
        <taxon>Desulfurobacteriaceae</taxon>
        <taxon>Balnearium</taxon>
    </lineage>
</organism>
<dbReference type="PROSITE" id="PS51832">
    <property type="entry name" value="HD_GYP"/>
    <property type="match status" value="1"/>
</dbReference>
<feature type="domain" description="GGDEF" evidence="3">
    <location>
        <begin position="602"/>
        <end position="704"/>
    </location>
</feature>
<evidence type="ECO:0000256" key="1">
    <source>
        <dbReference type="SAM" id="Phobius"/>
    </source>
</evidence>
<reference evidence="6 7" key="1">
    <citation type="submission" date="2017-05" db="EMBL/GenBank/DDBJ databases">
        <authorList>
            <person name="Varghese N."/>
            <person name="Submissions S."/>
        </authorList>
    </citation>
    <scope>NUCLEOTIDE SEQUENCE [LARGE SCALE GENOMIC DNA]</scope>
    <source>
        <strain evidence="6 7">DSM 16304</strain>
    </source>
</reference>
<evidence type="ECO:0000259" key="2">
    <source>
        <dbReference type="PROSITE" id="PS50885"/>
    </source>
</evidence>
<dbReference type="Gene3D" id="3.30.70.270">
    <property type="match status" value="1"/>
</dbReference>
<feature type="domain" description="HD" evidence="4">
    <location>
        <begin position="385"/>
        <end position="507"/>
    </location>
</feature>
<dbReference type="Gene3D" id="6.10.340.10">
    <property type="match status" value="1"/>
</dbReference>
<evidence type="ECO:0000313" key="7">
    <source>
        <dbReference type="Proteomes" id="UP000317315"/>
    </source>
</evidence>
<sequence length="704" mass="81217">MKLDKYWLLTIISILEFILLPILSYFVTKKSFEGHILNTLIGSAESYVEVSAVSVGSKKRVNELIGILERAPYIEKVYLKQPPSLEGEFLIKKNLIFPDGKKEIYIALDKNFIESKSQLIALKTSLLLLLIIVPGNIVILYFIQKLYLKPLDRIRQDIKKISKGQLNKLPYSKNNDEFDRIRISINNMIEKIEQKNIKEEIISQFIHLLTIGKGFNGEFVSLIKKVLSMAGCDGAIIGIKDFDDSNQVSLRLIITSEGSKVFRKKVDDLEGIEPLLLEANREIETDKENILSSFEREIGIKHVFAIPLSSFSEILGFTIFFKKSKEPLSEENKNFLRNISRSIAISTQIRKLIYNLERKLQEEKELTKGIVESFVRGIEIRDAYTRGHSERVAYYSKRIAEELGLTPKEVEATYIAGLLHDIGKIGIPDSILLKPSKLTDEEYEIIKIHPELSYELLKHIEPLKDSLPGIRYHHERWNGSGYPEGLKENKIPIQARILAIADSFDAMTSNRIYRKGMEKREALKEISSKAGKFYDPDVVNVALRVFMYETPPVTSEEYYLSSELFKTLEERRLDYFLRDHLTGVFSRTALEFAFSVARERFPHLFAFTVDIRKLREINIKEGWKRGDYILKKTVELLNSELQNAVIVRYSGDNFLVFTNKFDSLDSVIRKLEAELQVELTYNVLTQINDIEQLKKELTKLEFET</sequence>
<dbReference type="GO" id="GO:0007165">
    <property type="term" value="P:signal transduction"/>
    <property type="evidence" value="ECO:0007669"/>
    <property type="project" value="InterPro"/>
</dbReference>
<evidence type="ECO:0000259" key="5">
    <source>
        <dbReference type="PROSITE" id="PS51832"/>
    </source>
</evidence>
<evidence type="ECO:0000313" key="6">
    <source>
        <dbReference type="EMBL" id="SMO31761.1"/>
    </source>
</evidence>
<keyword evidence="1" id="KW-0472">Membrane</keyword>
<dbReference type="Gene3D" id="1.10.3210.10">
    <property type="entry name" value="Hypothetical protein af1432"/>
    <property type="match status" value="1"/>
</dbReference>
<dbReference type="SUPFAM" id="SSF109604">
    <property type="entry name" value="HD-domain/PDEase-like"/>
    <property type="match status" value="1"/>
</dbReference>
<dbReference type="PROSITE" id="PS50885">
    <property type="entry name" value="HAMP"/>
    <property type="match status" value="1"/>
</dbReference>
<dbReference type="InterPro" id="IPR000160">
    <property type="entry name" value="GGDEF_dom"/>
</dbReference>
<dbReference type="EMBL" id="FXTM01000001">
    <property type="protein sequence ID" value="SMO31761.1"/>
    <property type="molecule type" value="Genomic_DNA"/>
</dbReference>
<dbReference type="InterPro" id="IPR029787">
    <property type="entry name" value="Nucleotide_cyclase"/>
</dbReference>
<keyword evidence="1" id="KW-1133">Transmembrane helix</keyword>
<feature type="domain" description="HAMP" evidence="2">
    <location>
        <begin position="145"/>
        <end position="197"/>
    </location>
</feature>
<feature type="transmembrane region" description="Helical" evidence="1">
    <location>
        <begin position="120"/>
        <end position="143"/>
    </location>
</feature>
<dbReference type="InterPro" id="IPR043128">
    <property type="entry name" value="Rev_trsase/Diguanyl_cyclase"/>
</dbReference>
<dbReference type="Pfam" id="PF00990">
    <property type="entry name" value="GGDEF"/>
    <property type="match status" value="1"/>
</dbReference>
<feature type="transmembrane region" description="Helical" evidence="1">
    <location>
        <begin position="6"/>
        <end position="27"/>
    </location>
</feature>
<dbReference type="InterPro" id="IPR006674">
    <property type="entry name" value="HD_domain"/>
</dbReference>
<dbReference type="PROSITE" id="PS51831">
    <property type="entry name" value="HD"/>
    <property type="match status" value="1"/>
</dbReference>
<feature type="domain" description="HD-GYP" evidence="5">
    <location>
        <begin position="363"/>
        <end position="558"/>
    </location>
</feature>
<protein>
    <submittedName>
        <fullName evidence="6">HD-GYP domain, c-di-GMP phosphodiesterase class II (Or its inactivated variant)</fullName>
    </submittedName>
</protein>
<dbReference type="Pfam" id="PF13487">
    <property type="entry name" value="HD_5"/>
    <property type="match status" value="1"/>
</dbReference>
<name>A0A521AAL4_9BACT</name>
<dbReference type="SUPFAM" id="SSF55073">
    <property type="entry name" value="Nucleotide cyclase"/>
    <property type="match status" value="1"/>
</dbReference>
<dbReference type="PROSITE" id="PS50887">
    <property type="entry name" value="GGDEF"/>
    <property type="match status" value="1"/>
</dbReference>
<dbReference type="GO" id="GO:0016020">
    <property type="term" value="C:membrane"/>
    <property type="evidence" value="ECO:0007669"/>
    <property type="project" value="InterPro"/>
</dbReference>
<keyword evidence="7" id="KW-1185">Reference proteome</keyword>
<dbReference type="InterPro" id="IPR037522">
    <property type="entry name" value="HD_GYP_dom"/>
</dbReference>
<accession>A0A521AAL4</accession>
<dbReference type="OrthoDB" id="9377at2"/>
<dbReference type="SMART" id="SM00471">
    <property type="entry name" value="HDc"/>
    <property type="match status" value="1"/>
</dbReference>
<proteinExistence type="predicted"/>
<dbReference type="CDD" id="cd06225">
    <property type="entry name" value="HAMP"/>
    <property type="match status" value="1"/>
</dbReference>
<dbReference type="InterPro" id="IPR003607">
    <property type="entry name" value="HD/PDEase_dom"/>
</dbReference>
<dbReference type="PANTHER" id="PTHR43155">
    <property type="entry name" value="CYCLIC DI-GMP PHOSPHODIESTERASE PA4108-RELATED"/>
    <property type="match status" value="1"/>
</dbReference>